<dbReference type="Proteomes" id="UP000178943">
    <property type="component" value="Unassembled WGS sequence"/>
</dbReference>
<sequence length="234" mass="27001">MTLLFLLAVSLYSYADISPYEQVQAMHKAGAAMEEMVSWCEQSKSTEFLTFLEINELAKMNYPIEVIECLLEKAAMSPGDSGIIKYENHAFWLSDHIRAYFKQEKTRLKLVITNLDERGNRLGGNLSLEEEEELSRIAEERRAQAFESEPEPVRVVYEQPPLQMPPQQDVVEYDYPYIYYGPPIIFPPHHRRHVEETPPVNRIPPKQKAPPPEPEPEVHQSAPSQGTSNPRHQR</sequence>
<evidence type="ECO:0000256" key="1">
    <source>
        <dbReference type="SAM" id="MobiDB-lite"/>
    </source>
</evidence>
<proteinExistence type="predicted"/>
<organism evidence="3 4">
    <name type="scientific">Candidatus Fischerbacteria bacterium RBG_13_37_8</name>
    <dbReference type="NCBI Taxonomy" id="1817863"/>
    <lineage>
        <taxon>Bacteria</taxon>
        <taxon>Candidatus Fischeribacteriota</taxon>
    </lineage>
</organism>
<gene>
    <name evidence="3" type="ORF">A2Y62_14750</name>
</gene>
<keyword evidence="2" id="KW-0732">Signal</keyword>
<feature type="signal peptide" evidence="2">
    <location>
        <begin position="1"/>
        <end position="15"/>
    </location>
</feature>
<protein>
    <recommendedName>
        <fullName evidence="5">DUF5667 domain-containing protein</fullName>
    </recommendedName>
</protein>
<dbReference type="EMBL" id="MFGW01000132">
    <property type="protein sequence ID" value="OGF64709.1"/>
    <property type="molecule type" value="Genomic_DNA"/>
</dbReference>
<accession>A0A1F5VMW0</accession>
<evidence type="ECO:0000313" key="3">
    <source>
        <dbReference type="EMBL" id="OGF64709.1"/>
    </source>
</evidence>
<feature type="compositionally biased region" description="Polar residues" evidence="1">
    <location>
        <begin position="221"/>
        <end position="234"/>
    </location>
</feature>
<feature type="region of interest" description="Disordered" evidence="1">
    <location>
        <begin position="190"/>
        <end position="234"/>
    </location>
</feature>
<evidence type="ECO:0008006" key="5">
    <source>
        <dbReference type="Google" id="ProtNLM"/>
    </source>
</evidence>
<name>A0A1F5VMW0_9BACT</name>
<evidence type="ECO:0000256" key="2">
    <source>
        <dbReference type="SAM" id="SignalP"/>
    </source>
</evidence>
<evidence type="ECO:0000313" key="4">
    <source>
        <dbReference type="Proteomes" id="UP000178943"/>
    </source>
</evidence>
<dbReference type="AlphaFoldDB" id="A0A1F5VMW0"/>
<feature type="chain" id="PRO_5012023359" description="DUF5667 domain-containing protein" evidence="2">
    <location>
        <begin position="16"/>
        <end position="234"/>
    </location>
</feature>
<reference evidence="3 4" key="1">
    <citation type="journal article" date="2016" name="Nat. Commun.">
        <title>Thousands of microbial genomes shed light on interconnected biogeochemical processes in an aquifer system.</title>
        <authorList>
            <person name="Anantharaman K."/>
            <person name="Brown C.T."/>
            <person name="Hug L.A."/>
            <person name="Sharon I."/>
            <person name="Castelle C.J."/>
            <person name="Probst A.J."/>
            <person name="Thomas B.C."/>
            <person name="Singh A."/>
            <person name="Wilkins M.J."/>
            <person name="Karaoz U."/>
            <person name="Brodie E.L."/>
            <person name="Williams K.H."/>
            <person name="Hubbard S.S."/>
            <person name="Banfield J.F."/>
        </authorList>
    </citation>
    <scope>NUCLEOTIDE SEQUENCE [LARGE SCALE GENOMIC DNA]</scope>
</reference>
<comment type="caution">
    <text evidence="3">The sequence shown here is derived from an EMBL/GenBank/DDBJ whole genome shotgun (WGS) entry which is preliminary data.</text>
</comment>